<dbReference type="PROSITE" id="PS51864">
    <property type="entry name" value="ASTACIN"/>
    <property type="match status" value="1"/>
</dbReference>
<evidence type="ECO:0000313" key="5">
    <source>
        <dbReference type="Proteomes" id="UP001158576"/>
    </source>
</evidence>
<keyword evidence="1 2" id="KW-0862">Zinc</keyword>
<evidence type="ECO:0000313" key="4">
    <source>
        <dbReference type="EMBL" id="CAG5102671.1"/>
    </source>
</evidence>
<dbReference type="SMART" id="SM00235">
    <property type="entry name" value="ZnMc"/>
    <property type="match status" value="1"/>
</dbReference>
<name>A0ABN7SP64_OIKDI</name>
<dbReference type="EMBL" id="OU015566">
    <property type="protein sequence ID" value="CAG5102671.1"/>
    <property type="molecule type" value="Genomic_DNA"/>
</dbReference>
<evidence type="ECO:0000259" key="3">
    <source>
        <dbReference type="PROSITE" id="PS51864"/>
    </source>
</evidence>
<feature type="active site" evidence="1">
    <location>
        <position position="140"/>
    </location>
</feature>
<gene>
    <name evidence="4" type="ORF">OKIOD_LOCUS9179</name>
</gene>
<dbReference type="EC" id="3.4.24.-" evidence="2"/>
<keyword evidence="5" id="KW-1185">Reference proteome</keyword>
<protein>
    <recommendedName>
        <fullName evidence="2">Metalloendopeptidase</fullName>
        <ecNumber evidence="2">3.4.24.-</ecNumber>
    </recommendedName>
</protein>
<dbReference type="InterPro" id="IPR006026">
    <property type="entry name" value="Peptidase_Metallo"/>
</dbReference>
<feature type="binding site" evidence="1">
    <location>
        <position position="143"/>
    </location>
    <ligand>
        <name>Zn(2+)</name>
        <dbReference type="ChEBI" id="CHEBI:29105"/>
        <note>catalytic</note>
    </ligand>
</feature>
<dbReference type="Pfam" id="PF01400">
    <property type="entry name" value="Astacin"/>
    <property type="match status" value="1"/>
</dbReference>
<dbReference type="PRINTS" id="PR00480">
    <property type="entry name" value="ASTACIN"/>
</dbReference>
<dbReference type="InterPro" id="IPR024079">
    <property type="entry name" value="MetalloPept_cat_dom_sf"/>
</dbReference>
<dbReference type="PANTHER" id="PTHR10127:SF814">
    <property type="entry name" value="MEPRIN A SUBUNIT BETA"/>
    <property type="match status" value="1"/>
</dbReference>
<evidence type="ECO:0000256" key="1">
    <source>
        <dbReference type="PROSITE-ProRule" id="PRU01211"/>
    </source>
</evidence>
<keyword evidence="1 2" id="KW-0479">Metal-binding</keyword>
<comment type="cofactor">
    <cofactor evidence="1 2">
        <name>Zn(2+)</name>
        <dbReference type="ChEBI" id="CHEBI:29105"/>
    </cofactor>
    <text evidence="1 2">Binds 1 zinc ion per subunit.</text>
</comment>
<dbReference type="InterPro" id="IPR001506">
    <property type="entry name" value="Peptidase_M12A"/>
</dbReference>
<comment type="caution">
    <text evidence="1">Lacks conserved residue(s) required for the propagation of feature annotation.</text>
</comment>
<reference evidence="4 5" key="1">
    <citation type="submission" date="2021-04" db="EMBL/GenBank/DDBJ databases">
        <authorList>
            <person name="Bliznina A."/>
        </authorList>
    </citation>
    <scope>NUCLEOTIDE SEQUENCE [LARGE SCALE GENOMIC DNA]</scope>
</reference>
<keyword evidence="1 2" id="KW-0645">Protease</keyword>
<feature type="domain" description="Peptidase M12A" evidence="3">
    <location>
        <begin position="40"/>
        <end position="194"/>
    </location>
</feature>
<keyword evidence="1 2" id="KW-0378">Hydrolase</keyword>
<accession>A0ABN7SP64</accession>
<dbReference type="Proteomes" id="UP001158576">
    <property type="component" value="Chromosome 1"/>
</dbReference>
<organism evidence="4 5">
    <name type="scientific">Oikopleura dioica</name>
    <name type="common">Tunicate</name>
    <dbReference type="NCBI Taxonomy" id="34765"/>
    <lineage>
        <taxon>Eukaryota</taxon>
        <taxon>Metazoa</taxon>
        <taxon>Chordata</taxon>
        <taxon>Tunicata</taxon>
        <taxon>Appendicularia</taxon>
        <taxon>Copelata</taxon>
        <taxon>Oikopleuridae</taxon>
        <taxon>Oikopleura</taxon>
    </lineage>
</organism>
<evidence type="ECO:0000256" key="2">
    <source>
        <dbReference type="RuleBase" id="RU361183"/>
    </source>
</evidence>
<dbReference type="PANTHER" id="PTHR10127">
    <property type="entry name" value="DISCOIDIN, CUB, EGF, LAMININ , AND ZINC METALLOPROTEASE DOMAIN CONTAINING"/>
    <property type="match status" value="1"/>
</dbReference>
<dbReference type="Gene3D" id="3.40.390.10">
    <property type="entry name" value="Collagenase (Catalytic Domain)"/>
    <property type="match status" value="1"/>
</dbReference>
<proteinExistence type="predicted"/>
<feature type="binding site" evidence="1">
    <location>
        <position position="139"/>
    </location>
    <ligand>
        <name>Zn(2+)</name>
        <dbReference type="ChEBI" id="CHEBI:29105"/>
        <note>catalytic</note>
    </ligand>
</feature>
<keyword evidence="1 2" id="KW-0482">Metalloprotease</keyword>
<feature type="binding site" evidence="1">
    <location>
        <position position="149"/>
    </location>
    <ligand>
        <name>Zn(2+)</name>
        <dbReference type="ChEBI" id="CHEBI:29105"/>
        <note>catalytic</note>
    </ligand>
</feature>
<sequence length="194" mass="21756">MKLLGSISLALASADRNVEHRSFERPKSVSQINAEGTIPNGIKNQARQGFLDGAHRWHNRTIPISLNRSLDENGSGGLFQAIRELEEKNIARFKPAGPEDKDSINVMKGGGCWSWYGRLSGEQELSLGTGCGWMNVAIHELFHAMGMAHTQMRSDRDEHVEILWENISEEQAYNFDKLDDISFSNYGFPYDKGS</sequence>
<dbReference type="SUPFAM" id="SSF55486">
    <property type="entry name" value="Metalloproteases ('zincins'), catalytic domain"/>
    <property type="match status" value="1"/>
</dbReference>